<dbReference type="AlphaFoldDB" id="A0A1H9WAR6"/>
<evidence type="ECO:0000256" key="1">
    <source>
        <dbReference type="SAM" id="Phobius"/>
    </source>
</evidence>
<protein>
    <submittedName>
        <fullName evidence="2">Uncharacterized protein</fullName>
    </submittedName>
</protein>
<keyword evidence="1" id="KW-1133">Transmembrane helix</keyword>
<accession>A0A1H9WAR6</accession>
<sequence>MVISMMRKLDSFEWLLVCLIFATFITGIIVYVERSNDTAAIPKRYPIVAVCR</sequence>
<gene>
    <name evidence="2" type="ORF">SAMN04488023_1669</name>
</gene>
<evidence type="ECO:0000313" key="2">
    <source>
        <dbReference type="EMBL" id="SES30879.1"/>
    </source>
</evidence>
<dbReference type="Proteomes" id="UP000199572">
    <property type="component" value="Unassembled WGS sequence"/>
</dbReference>
<keyword evidence="1" id="KW-0812">Transmembrane</keyword>
<reference evidence="2 3" key="1">
    <citation type="submission" date="2016-10" db="EMBL/GenBank/DDBJ databases">
        <authorList>
            <person name="de Groot N.N."/>
        </authorList>
    </citation>
    <scope>NUCLEOTIDE SEQUENCE [LARGE SCALE GENOMIC DNA]</scope>
    <source>
        <strain evidence="2 3">DSM 18610</strain>
    </source>
</reference>
<feature type="transmembrane region" description="Helical" evidence="1">
    <location>
        <begin position="12"/>
        <end position="32"/>
    </location>
</feature>
<dbReference type="STRING" id="390241.SAMN04488023_1669"/>
<organism evidence="2 3">
    <name type="scientific">Pedobacter rhizosphaerae</name>
    <dbReference type="NCBI Taxonomy" id="390241"/>
    <lineage>
        <taxon>Bacteria</taxon>
        <taxon>Pseudomonadati</taxon>
        <taxon>Bacteroidota</taxon>
        <taxon>Sphingobacteriia</taxon>
        <taxon>Sphingobacteriales</taxon>
        <taxon>Sphingobacteriaceae</taxon>
        <taxon>Pedobacter</taxon>
    </lineage>
</organism>
<name>A0A1H9WAR6_9SPHI</name>
<dbReference type="EMBL" id="FOGG01000066">
    <property type="protein sequence ID" value="SES30879.1"/>
    <property type="molecule type" value="Genomic_DNA"/>
</dbReference>
<proteinExistence type="predicted"/>
<keyword evidence="1" id="KW-0472">Membrane</keyword>
<keyword evidence="3" id="KW-1185">Reference proteome</keyword>
<evidence type="ECO:0000313" key="3">
    <source>
        <dbReference type="Proteomes" id="UP000199572"/>
    </source>
</evidence>